<protein>
    <submittedName>
        <fullName evidence="2">Uncharacterized protein</fullName>
    </submittedName>
</protein>
<keyword evidence="1" id="KW-0812">Transmembrane</keyword>
<feature type="transmembrane region" description="Helical" evidence="1">
    <location>
        <begin position="69"/>
        <end position="87"/>
    </location>
</feature>
<reference evidence="2 3" key="1">
    <citation type="submission" date="2019-02" db="EMBL/GenBank/DDBJ databases">
        <title>Deep-cultivation of Planctomycetes and their phenomic and genomic characterization uncovers novel biology.</title>
        <authorList>
            <person name="Wiegand S."/>
            <person name="Jogler M."/>
            <person name="Boedeker C."/>
            <person name="Pinto D."/>
            <person name="Vollmers J."/>
            <person name="Rivas-Marin E."/>
            <person name="Kohn T."/>
            <person name="Peeters S.H."/>
            <person name="Heuer A."/>
            <person name="Rast P."/>
            <person name="Oberbeckmann S."/>
            <person name="Bunk B."/>
            <person name="Jeske O."/>
            <person name="Meyerdierks A."/>
            <person name="Storesund J.E."/>
            <person name="Kallscheuer N."/>
            <person name="Luecker S."/>
            <person name="Lage O.M."/>
            <person name="Pohl T."/>
            <person name="Merkel B.J."/>
            <person name="Hornburger P."/>
            <person name="Mueller R.-W."/>
            <person name="Bruemmer F."/>
            <person name="Labrenz M."/>
            <person name="Spormann A.M."/>
            <person name="Op den Camp H."/>
            <person name="Overmann J."/>
            <person name="Amann R."/>
            <person name="Jetten M.S.M."/>
            <person name="Mascher T."/>
            <person name="Medema M.H."/>
            <person name="Devos D.P."/>
            <person name="Kaster A.-K."/>
            <person name="Ovreas L."/>
            <person name="Rohde M."/>
            <person name="Galperin M.Y."/>
            <person name="Jogler C."/>
        </authorList>
    </citation>
    <scope>NUCLEOTIDE SEQUENCE [LARGE SCALE GENOMIC DNA]</scope>
    <source>
        <strain evidence="2 3">TBK1r</strain>
    </source>
</reference>
<evidence type="ECO:0000313" key="3">
    <source>
        <dbReference type="Proteomes" id="UP000318081"/>
    </source>
</evidence>
<name>A0ABX5Y430_9BACT</name>
<organism evidence="2 3">
    <name type="scientific">Stieleria magnilauensis</name>
    <dbReference type="NCBI Taxonomy" id="2527963"/>
    <lineage>
        <taxon>Bacteria</taxon>
        <taxon>Pseudomonadati</taxon>
        <taxon>Planctomycetota</taxon>
        <taxon>Planctomycetia</taxon>
        <taxon>Pirellulales</taxon>
        <taxon>Pirellulaceae</taxon>
        <taxon>Stieleria</taxon>
    </lineage>
</organism>
<evidence type="ECO:0000256" key="1">
    <source>
        <dbReference type="SAM" id="Phobius"/>
    </source>
</evidence>
<sequence length="88" mass="9690">MLSLRWSAGAFTLSHPWPFEMWIGVVTSIFSEGLFRGNINRSAITFRLKCSYEPDGEKTSYTNFTASPASTMILVVIISTLLQLGVAG</sequence>
<evidence type="ECO:0000313" key="2">
    <source>
        <dbReference type="EMBL" id="QDV88547.1"/>
    </source>
</evidence>
<dbReference type="EMBL" id="CP036432">
    <property type="protein sequence ID" value="QDV88547.1"/>
    <property type="molecule type" value="Genomic_DNA"/>
</dbReference>
<gene>
    <name evidence="2" type="ORF">TBK1r_75820</name>
</gene>
<dbReference type="Proteomes" id="UP000318081">
    <property type="component" value="Chromosome"/>
</dbReference>
<proteinExistence type="predicted"/>
<accession>A0ABX5Y430</accession>
<keyword evidence="1" id="KW-0472">Membrane</keyword>
<keyword evidence="1" id="KW-1133">Transmembrane helix</keyword>
<keyword evidence="3" id="KW-1185">Reference proteome</keyword>